<dbReference type="Gene3D" id="3.30.1490.190">
    <property type="match status" value="1"/>
</dbReference>
<gene>
    <name evidence="7" type="ORF">V2S66_14700</name>
</gene>
<evidence type="ECO:0000256" key="6">
    <source>
        <dbReference type="ARBA" id="ARBA00023163"/>
    </source>
</evidence>
<keyword evidence="5" id="KW-0238">DNA-binding</keyword>
<dbReference type="InterPro" id="IPR036388">
    <property type="entry name" value="WH-like_DNA-bd_sf"/>
</dbReference>
<accession>A0ABU7PBM1</accession>
<dbReference type="PANTHER" id="PTHR33202">
    <property type="entry name" value="ZINC UPTAKE REGULATION PROTEIN"/>
    <property type="match status" value="1"/>
</dbReference>
<dbReference type="Proteomes" id="UP001344658">
    <property type="component" value="Unassembled WGS sequence"/>
</dbReference>
<keyword evidence="2" id="KW-0678">Repressor</keyword>
<evidence type="ECO:0000256" key="3">
    <source>
        <dbReference type="ARBA" id="ARBA00022833"/>
    </source>
</evidence>
<dbReference type="SUPFAM" id="SSF46785">
    <property type="entry name" value="Winged helix' DNA-binding domain"/>
    <property type="match status" value="1"/>
</dbReference>
<comment type="caution">
    <text evidence="7">The sequence shown here is derived from an EMBL/GenBank/DDBJ whole genome shotgun (WGS) entry which is preliminary data.</text>
</comment>
<dbReference type="InterPro" id="IPR036390">
    <property type="entry name" value="WH_DNA-bd_sf"/>
</dbReference>
<dbReference type="RefSeq" id="WP_330795426.1">
    <property type="nucleotide sequence ID" value="NZ_JAZEWV010000010.1"/>
</dbReference>
<dbReference type="EMBL" id="JAZEWV010000010">
    <property type="protein sequence ID" value="MEE4543212.1"/>
    <property type="molecule type" value="Genomic_DNA"/>
</dbReference>
<dbReference type="Pfam" id="PF01475">
    <property type="entry name" value="FUR"/>
    <property type="match status" value="1"/>
</dbReference>
<evidence type="ECO:0000313" key="8">
    <source>
        <dbReference type="Proteomes" id="UP001344658"/>
    </source>
</evidence>
<dbReference type="PANTHER" id="PTHR33202:SF22">
    <property type="entry name" value="HYDROGEN PEROXIDE SENSITIVE REPRESSOR"/>
    <property type="match status" value="1"/>
</dbReference>
<sequence length="137" mass="15195">MSDLLERLRDRGWRMTAQRRVVAEVLDGEHVHLTAEEVHARAIARLPEISRATVYNTLGEMVTIGEILEVATDGRAKRYDPNAHRPHQHLVCSSCGTIRDVHPQGDPLSALPAGERFGFAVSAVEVTYRGLCPDCAR</sequence>
<reference evidence="7 8" key="1">
    <citation type="submission" date="2023-12" db="EMBL/GenBank/DDBJ databases">
        <title>Streptomyces sp. V4-01.</title>
        <authorList>
            <person name="Somphong A."/>
            <person name="Phongsopitanun W."/>
        </authorList>
    </citation>
    <scope>NUCLEOTIDE SEQUENCE [LARGE SCALE GENOMIC DNA]</scope>
    <source>
        <strain evidence="7 8">V4-01</strain>
    </source>
</reference>
<dbReference type="InterPro" id="IPR043135">
    <property type="entry name" value="Fur_C"/>
</dbReference>
<organism evidence="7 8">
    <name type="scientific">Actinacidiphila polyblastidii</name>
    <dbReference type="NCBI Taxonomy" id="3110430"/>
    <lineage>
        <taxon>Bacteria</taxon>
        <taxon>Bacillati</taxon>
        <taxon>Actinomycetota</taxon>
        <taxon>Actinomycetes</taxon>
        <taxon>Kitasatosporales</taxon>
        <taxon>Streptomycetaceae</taxon>
        <taxon>Actinacidiphila</taxon>
    </lineage>
</organism>
<evidence type="ECO:0000256" key="2">
    <source>
        <dbReference type="ARBA" id="ARBA00022491"/>
    </source>
</evidence>
<protein>
    <submittedName>
        <fullName evidence="7">Fur family transcriptional regulator</fullName>
    </submittedName>
</protein>
<keyword evidence="3" id="KW-0862">Zinc</keyword>
<evidence type="ECO:0000313" key="7">
    <source>
        <dbReference type="EMBL" id="MEE4543212.1"/>
    </source>
</evidence>
<dbReference type="InterPro" id="IPR002481">
    <property type="entry name" value="FUR"/>
</dbReference>
<keyword evidence="4" id="KW-0805">Transcription regulation</keyword>
<name>A0ABU7PBM1_9ACTN</name>
<evidence type="ECO:0000256" key="5">
    <source>
        <dbReference type="ARBA" id="ARBA00023125"/>
    </source>
</evidence>
<dbReference type="Gene3D" id="1.10.10.10">
    <property type="entry name" value="Winged helix-like DNA-binding domain superfamily/Winged helix DNA-binding domain"/>
    <property type="match status" value="1"/>
</dbReference>
<keyword evidence="6" id="KW-0804">Transcription</keyword>
<proteinExistence type="inferred from homology"/>
<dbReference type="CDD" id="cd07153">
    <property type="entry name" value="Fur_like"/>
    <property type="match status" value="1"/>
</dbReference>
<evidence type="ECO:0000256" key="1">
    <source>
        <dbReference type="ARBA" id="ARBA00007957"/>
    </source>
</evidence>
<keyword evidence="8" id="KW-1185">Reference proteome</keyword>
<evidence type="ECO:0000256" key="4">
    <source>
        <dbReference type="ARBA" id="ARBA00023015"/>
    </source>
</evidence>
<comment type="similarity">
    <text evidence="1">Belongs to the Fur family.</text>
</comment>